<reference evidence="1" key="1">
    <citation type="submission" date="2022-02" db="EMBL/GenBank/DDBJ databases">
        <title>Plant Genome Project.</title>
        <authorList>
            <person name="Zhang R.-G."/>
        </authorList>
    </citation>
    <scope>NUCLEOTIDE SEQUENCE</scope>
    <source>
        <strain evidence="1">AT1</strain>
    </source>
</reference>
<evidence type="ECO:0000313" key="2">
    <source>
        <dbReference type="Proteomes" id="UP001062846"/>
    </source>
</evidence>
<evidence type="ECO:0000313" key="1">
    <source>
        <dbReference type="EMBL" id="KAI8562222.1"/>
    </source>
</evidence>
<protein>
    <submittedName>
        <fullName evidence="1">Uncharacterized protein</fullName>
    </submittedName>
</protein>
<name>A0ACC0P997_RHOML</name>
<dbReference type="EMBL" id="CM046390">
    <property type="protein sequence ID" value="KAI8562222.1"/>
    <property type="molecule type" value="Genomic_DNA"/>
</dbReference>
<accession>A0ACC0P997</accession>
<gene>
    <name evidence="1" type="ORF">RHMOL_Rhmol03G0017900</name>
</gene>
<organism evidence="1 2">
    <name type="scientific">Rhododendron molle</name>
    <name type="common">Chinese azalea</name>
    <name type="synonym">Azalea mollis</name>
    <dbReference type="NCBI Taxonomy" id="49168"/>
    <lineage>
        <taxon>Eukaryota</taxon>
        <taxon>Viridiplantae</taxon>
        <taxon>Streptophyta</taxon>
        <taxon>Embryophyta</taxon>
        <taxon>Tracheophyta</taxon>
        <taxon>Spermatophyta</taxon>
        <taxon>Magnoliopsida</taxon>
        <taxon>eudicotyledons</taxon>
        <taxon>Gunneridae</taxon>
        <taxon>Pentapetalae</taxon>
        <taxon>asterids</taxon>
        <taxon>Ericales</taxon>
        <taxon>Ericaceae</taxon>
        <taxon>Ericoideae</taxon>
        <taxon>Rhodoreae</taxon>
        <taxon>Rhododendron</taxon>
    </lineage>
</organism>
<sequence length="110" mass="12471">MNEPEEALKLLQWALKIYRNLPGQQSRCSNGGASGVYSNRAGTYNALGRTNIDAIEILGYVVGIRVETFRTANSEGKKRRLTELLKEEGRVRNRKRRSLETFLDTNLQLS</sequence>
<dbReference type="Proteomes" id="UP001062846">
    <property type="component" value="Chromosome 3"/>
</dbReference>
<comment type="caution">
    <text evidence="1">The sequence shown here is derived from an EMBL/GenBank/DDBJ whole genome shotgun (WGS) entry which is preliminary data.</text>
</comment>
<keyword evidence="2" id="KW-1185">Reference proteome</keyword>
<proteinExistence type="predicted"/>